<proteinExistence type="predicted"/>
<gene>
    <name evidence="1" type="ORF">A2744_01370</name>
</gene>
<name>A0A1G1Y0V4_9BACT</name>
<evidence type="ECO:0000313" key="1">
    <source>
        <dbReference type="EMBL" id="OGY45187.1"/>
    </source>
</evidence>
<dbReference type="EMBL" id="MHIE01000025">
    <property type="protein sequence ID" value="OGY45187.1"/>
    <property type="molecule type" value="Genomic_DNA"/>
</dbReference>
<dbReference type="SUPFAM" id="SSF53448">
    <property type="entry name" value="Nucleotide-diphospho-sugar transferases"/>
    <property type="match status" value="1"/>
</dbReference>
<reference evidence="1 2" key="1">
    <citation type="journal article" date="2016" name="Nat. Commun.">
        <title>Thousands of microbial genomes shed light on interconnected biogeochemical processes in an aquifer system.</title>
        <authorList>
            <person name="Anantharaman K."/>
            <person name="Brown C.T."/>
            <person name="Hug L.A."/>
            <person name="Sharon I."/>
            <person name="Castelle C.J."/>
            <person name="Probst A.J."/>
            <person name="Thomas B.C."/>
            <person name="Singh A."/>
            <person name="Wilkins M.J."/>
            <person name="Karaoz U."/>
            <person name="Brodie E.L."/>
            <person name="Williams K.H."/>
            <person name="Hubbard S.S."/>
            <person name="Banfield J.F."/>
        </authorList>
    </citation>
    <scope>NUCLEOTIDE SEQUENCE [LARGE SCALE GENOMIC DNA]</scope>
</reference>
<organism evidence="1 2">
    <name type="scientific">Candidatus Buchananbacteria bacterium RIFCSPHIGHO2_01_FULL_44_11</name>
    <dbReference type="NCBI Taxonomy" id="1797535"/>
    <lineage>
        <taxon>Bacteria</taxon>
        <taxon>Candidatus Buchananiibacteriota</taxon>
    </lineage>
</organism>
<comment type="caution">
    <text evidence="1">The sequence shown here is derived from an EMBL/GenBank/DDBJ whole genome shotgun (WGS) entry which is preliminary data.</text>
</comment>
<protein>
    <recommendedName>
        <fullName evidence="3">Nucleotide-diphospho-sugar transferase domain-containing protein</fullName>
    </recommendedName>
</protein>
<dbReference type="AlphaFoldDB" id="A0A1G1Y0V4"/>
<dbReference type="InterPro" id="IPR029044">
    <property type="entry name" value="Nucleotide-diphossugar_trans"/>
</dbReference>
<evidence type="ECO:0000313" key="2">
    <source>
        <dbReference type="Proteomes" id="UP000178240"/>
    </source>
</evidence>
<evidence type="ECO:0008006" key="3">
    <source>
        <dbReference type="Google" id="ProtNLM"/>
    </source>
</evidence>
<dbReference type="STRING" id="1797535.A2744_01370"/>
<accession>A0A1G1Y0V4</accession>
<dbReference type="Proteomes" id="UP000178240">
    <property type="component" value="Unassembled WGS sequence"/>
</dbReference>
<sequence>MNFKDIKLEFFHFRKAFLQYHQGWQYIYNKFILAKKIYRLNRVFGEEITHQNLSIHTMLGHKHVVMGLWSLCSFYIAANFSGKLYIHSDGTLTNNDQKILSKFFPQSELVDPGQVLSKYAAEYDQYPPIKKFRLEHKDNFFQTKLIDPYIISTKDIRLFFDVDILWFKNPDLIQNEIENGCPHSLMMSQLFKSSDNPSDANTVYFKDGSKLPEKYSTYNGGIMLYSKNNFPAAKLINYLENLDMSRLESQHWVEQSGYAYNMQHLEYLPMENYPIKELVTDRVVARHYTGPRRAEFYIEGIPRIIKKLGI</sequence>